<sequence>MSSSSSSSSLNPIAKPSPPISEQNETPDQLNLMILGKPYIASDKYLGRIRDESYEKVYAFNRIRNTEKRMKKTIKGFINLKDQDEENTPQTTIALPFSCEYGFNITLGNEIYIGPECQFIDVCPITIGNRTMIGGSCKFYTPSHPISPEERNGGKGPEWGKPIVVGEDVWIGGSVIICPGIKIGNGSTIGAGSVVTKDIPDRVVAVGNPARVIKKILQDGTVVPVSKA</sequence>
<dbReference type="GO" id="GO:0008374">
    <property type="term" value="F:O-acyltransferase activity"/>
    <property type="evidence" value="ECO:0007669"/>
    <property type="project" value="TreeGrafter"/>
</dbReference>
<dbReference type="AlphaFoldDB" id="A0AAX4JS82"/>
<feature type="region of interest" description="Disordered" evidence="3">
    <location>
        <begin position="1"/>
        <end position="25"/>
    </location>
</feature>
<dbReference type="PROSITE" id="PS00101">
    <property type="entry name" value="HEXAPEP_TRANSFERASES"/>
    <property type="match status" value="1"/>
</dbReference>
<accession>A0AAX4JS82</accession>
<dbReference type="InterPro" id="IPR011004">
    <property type="entry name" value="Trimer_LpxA-like_sf"/>
</dbReference>
<evidence type="ECO:0000313" key="4">
    <source>
        <dbReference type="EMBL" id="WWC87450.1"/>
    </source>
</evidence>
<evidence type="ECO:0000256" key="1">
    <source>
        <dbReference type="ARBA" id="ARBA00007274"/>
    </source>
</evidence>
<name>A0AAX4JS82_9TREE</name>
<keyword evidence="2" id="KW-0808">Transferase</keyword>
<dbReference type="PANTHER" id="PTHR23416:SF23">
    <property type="entry name" value="ACETYLTRANSFERASE C18B11.09C-RELATED"/>
    <property type="match status" value="1"/>
</dbReference>
<comment type="similarity">
    <text evidence="1">Belongs to the transferase hexapeptide repeat family.</text>
</comment>
<proteinExistence type="inferred from homology"/>
<organism evidence="4 5">
    <name type="scientific">Kwoniella dendrophila CBS 6074</name>
    <dbReference type="NCBI Taxonomy" id="1295534"/>
    <lineage>
        <taxon>Eukaryota</taxon>
        <taxon>Fungi</taxon>
        <taxon>Dikarya</taxon>
        <taxon>Basidiomycota</taxon>
        <taxon>Agaricomycotina</taxon>
        <taxon>Tremellomycetes</taxon>
        <taxon>Tremellales</taxon>
        <taxon>Cryptococcaceae</taxon>
        <taxon>Kwoniella</taxon>
    </lineage>
</organism>
<dbReference type="SUPFAM" id="SSF51161">
    <property type="entry name" value="Trimeric LpxA-like enzymes"/>
    <property type="match status" value="1"/>
</dbReference>
<dbReference type="Proteomes" id="UP001355207">
    <property type="component" value="Chromosome 3"/>
</dbReference>
<evidence type="ECO:0000313" key="5">
    <source>
        <dbReference type="Proteomes" id="UP001355207"/>
    </source>
</evidence>
<dbReference type="CDD" id="cd03357">
    <property type="entry name" value="LbH_MAT_GAT"/>
    <property type="match status" value="1"/>
</dbReference>
<dbReference type="GeneID" id="91093011"/>
<dbReference type="RefSeq" id="XP_066074213.1">
    <property type="nucleotide sequence ID" value="XM_066218116.1"/>
</dbReference>
<dbReference type="PANTHER" id="PTHR23416">
    <property type="entry name" value="SIALIC ACID SYNTHASE-RELATED"/>
    <property type="match status" value="1"/>
</dbReference>
<evidence type="ECO:0000256" key="2">
    <source>
        <dbReference type="ARBA" id="ARBA00022679"/>
    </source>
</evidence>
<gene>
    <name evidence="4" type="ORF">L201_002339</name>
</gene>
<dbReference type="EMBL" id="CP144100">
    <property type="protein sequence ID" value="WWC87450.1"/>
    <property type="molecule type" value="Genomic_DNA"/>
</dbReference>
<dbReference type="InterPro" id="IPR001451">
    <property type="entry name" value="Hexapep"/>
</dbReference>
<reference evidence="4 5" key="1">
    <citation type="submission" date="2024-01" db="EMBL/GenBank/DDBJ databases">
        <title>Comparative genomics of Cryptococcus and Kwoniella reveals pathogenesis evolution and contrasting modes of karyotype evolution via chromosome fusion or intercentromeric recombination.</title>
        <authorList>
            <person name="Coelho M.A."/>
            <person name="David-Palma M."/>
            <person name="Shea T."/>
            <person name="Bowers K."/>
            <person name="McGinley-Smith S."/>
            <person name="Mohammad A.W."/>
            <person name="Gnirke A."/>
            <person name="Yurkov A.M."/>
            <person name="Nowrousian M."/>
            <person name="Sun S."/>
            <person name="Cuomo C.A."/>
            <person name="Heitman J."/>
        </authorList>
    </citation>
    <scope>NUCLEOTIDE SEQUENCE [LARGE SCALE GENOMIC DNA]</scope>
    <source>
        <strain evidence="4 5">CBS 6074</strain>
    </source>
</reference>
<dbReference type="InterPro" id="IPR051159">
    <property type="entry name" value="Hexapeptide_acetyltransf"/>
</dbReference>
<keyword evidence="5" id="KW-1185">Reference proteome</keyword>
<dbReference type="InterPro" id="IPR018357">
    <property type="entry name" value="Hexapep_transf_CS"/>
</dbReference>
<evidence type="ECO:0000256" key="3">
    <source>
        <dbReference type="SAM" id="MobiDB-lite"/>
    </source>
</evidence>
<dbReference type="Pfam" id="PF00132">
    <property type="entry name" value="Hexapep"/>
    <property type="match status" value="1"/>
</dbReference>
<evidence type="ECO:0008006" key="6">
    <source>
        <dbReference type="Google" id="ProtNLM"/>
    </source>
</evidence>
<protein>
    <recommendedName>
        <fullName evidence="6">Maltose O-acetyltransferase</fullName>
    </recommendedName>
</protein>
<dbReference type="Gene3D" id="2.160.10.10">
    <property type="entry name" value="Hexapeptide repeat proteins"/>
    <property type="match status" value="1"/>
</dbReference>